<dbReference type="AlphaFoldDB" id="A0A5C1NE70"/>
<reference evidence="1" key="1">
    <citation type="submission" date="2021-02" db="EMBL/GenBank/DDBJ databases">
        <title>Strain Y2R2, a novel species of the genus Halomonas.</title>
        <authorList>
            <person name="Huang H."/>
        </authorList>
    </citation>
    <scope>NUCLEOTIDE SEQUENCE</scope>
    <source>
        <strain evidence="1">Y2R2</strain>
    </source>
</reference>
<dbReference type="Gene3D" id="2.60.40.2610">
    <property type="entry name" value="Outer membrane usher protein FimD, plug domain"/>
    <property type="match status" value="1"/>
</dbReference>
<evidence type="ECO:0000313" key="2">
    <source>
        <dbReference type="Proteomes" id="UP000324285"/>
    </source>
</evidence>
<dbReference type="PANTHER" id="PTHR30451">
    <property type="entry name" value="OUTER MEMBRANE USHER PROTEIN"/>
    <property type="match status" value="1"/>
</dbReference>
<dbReference type="PANTHER" id="PTHR30451:SF5">
    <property type="entry name" value="SLR0019 PROTEIN"/>
    <property type="match status" value="1"/>
</dbReference>
<gene>
    <name evidence="1" type="ORF">E4T21_06175</name>
</gene>
<accession>A0A5C1NE70</accession>
<dbReference type="InterPro" id="IPR000015">
    <property type="entry name" value="Fimb_usher"/>
</dbReference>
<organism evidence="1 2">
    <name type="scientific">Halomonas binhaiensis</name>
    <dbReference type="NCBI Taxonomy" id="2562282"/>
    <lineage>
        <taxon>Bacteria</taxon>
        <taxon>Pseudomonadati</taxon>
        <taxon>Pseudomonadota</taxon>
        <taxon>Gammaproteobacteria</taxon>
        <taxon>Oceanospirillales</taxon>
        <taxon>Halomonadaceae</taxon>
        <taxon>Halomonas</taxon>
    </lineage>
</organism>
<name>A0A5C1NE70_9GAMM</name>
<dbReference type="GO" id="GO:0009297">
    <property type="term" value="P:pilus assembly"/>
    <property type="evidence" value="ECO:0007669"/>
    <property type="project" value="InterPro"/>
</dbReference>
<dbReference type="Gene3D" id="2.60.40.3110">
    <property type="match status" value="1"/>
</dbReference>
<dbReference type="Pfam" id="PF00577">
    <property type="entry name" value="Usher"/>
    <property type="match status" value="1"/>
</dbReference>
<dbReference type="KEGG" id="hbh:E4T21_06175"/>
<keyword evidence="2" id="KW-1185">Reference proteome</keyword>
<dbReference type="InterPro" id="IPR042186">
    <property type="entry name" value="FimD_plug_dom"/>
</dbReference>
<sequence>MRPHVLAAASILLPMSIGFLAPLYGQKAFAGAIPPAAMGFESASSFSNGTRDLQLEVFINGTSTDLVAVFRQDADGGLAIAPDQLRNVGIRVPEKALGPDGLVDIAQLPGVSFDYSEASQSIHFTAEFDALSERVIEAQASAWDEPPSADAQSSFGALMNYTLYTSTGGDDIDDVWDFEGVSGWFEGRIFSPFGVFTNSYVASASSNERYDSTRLDTTWSYSNPEWLTSFRAGDVISGGLSWTRPTRLGGLQVQRNFGLRPDLVTMPLPDLSGSAAVPSTVDIYVNNARRVSEQIPAGPFQVTNLPVVTGSGTARVVVRDALGRETTSETPFFASSNLLASGLWDYSAEAGFARRFYGVESSDYDESLMASGTLRYGLSDRLTLEGHAEGGGGLVNGGAGTAFGLGSYGVGSLAGSTSRVDGQTGFQVAGSAEFEFWDWHLFARTQRTFGDYNDIAGVTADSSSFLDDGVNTAAPPRALDQVSISAPLTFDPSTLNVSYTQVETVEQDRSQILGLSLNRPIGRASLFATAFTDLEDSDSFGVFVGLSIPLGRDIYASTGVSSDSDGTSVTTDLVKAERSEIGSVGWRLRDTEGEVTHRAAAISYRPSFARLEAGVEQYDDIYRATGQIDGAVVFASRDVFLSDRIDDAFTIVDTGVAGVDVQYENRPAGRTNRKGKLLLSDLRSYERNQISIDPRNLPIDATIGSTREITVPADRSGTVVDFDVDTDAQAALVTLRNAAGEYLETGATGKVEGAAEGFVIGYDGLAFITGLDSHNRIVVDQPTRGRCFAEFGYEPHEGEQVTIPNVVCRPIE</sequence>
<protein>
    <submittedName>
        <fullName evidence="1">Fimbrial biogenesis outer membrane usher protein</fullName>
    </submittedName>
</protein>
<evidence type="ECO:0000313" key="1">
    <source>
        <dbReference type="EMBL" id="QEM81170.1"/>
    </source>
</evidence>
<dbReference type="Proteomes" id="UP000324285">
    <property type="component" value="Chromosome"/>
</dbReference>
<dbReference type="OrthoDB" id="8587at2"/>
<dbReference type="RefSeq" id="WP_149284184.1">
    <property type="nucleotide sequence ID" value="NZ_CP038437.2"/>
</dbReference>
<dbReference type="EMBL" id="CP038437">
    <property type="protein sequence ID" value="QEM81170.1"/>
    <property type="molecule type" value="Genomic_DNA"/>
</dbReference>
<dbReference type="GO" id="GO:0015473">
    <property type="term" value="F:fimbrial usher porin activity"/>
    <property type="evidence" value="ECO:0007669"/>
    <property type="project" value="InterPro"/>
</dbReference>
<proteinExistence type="predicted"/>
<dbReference type="GO" id="GO:0009279">
    <property type="term" value="C:cell outer membrane"/>
    <property type="evidence" value="ECO:0007669"/>
    <property type="project" value="TreeGrafter"/>
</dbReference>